<dbReference type="AlphaFoldDB" id="X1IJK0"/>
<organism evidence="1">
    <name type="scientific">marine sediment metagenome</name>
    <dbReference type="NCBI Taxonomy" id="412755"/>
    <lineage>
        <taxon>unclassified sequences</taxon>
        <taxon>metagenomes</taxon>
        <taxon>ecological metagenomes</taxon>
    </lineage>
</organism>
<protein>
    <submittedName>
        <fullName evidence="1">Uncharacterized protein</fullName>
    </submittedName>
</protein>
<name>X1IJK0_9ZZZZ</name>
<evidence type="ECO:0000313" key="1">
    <source>
        <dbReference type="EMBL" id="GAH66299.1"/>
    </source>
</evidence>
<proteinExistence type="predicted"/>
<dbReference type="EMBL" id="BARU01030705">
    <property type="protein sequence ID" value="GAH66299.1"/>
    <property type="molecule type" value="Genomic_DNA"/>
</dbReference>
<sequence length="110" mass="12406">MVENEHKGKSAIMVRTEQGKDAVASAIGSGDMIAEAITIEDMLGYNKHLVIDSEHSRHAWMSVYQLIFFGRLKNPMAIVKSLVRKKSIGLMTSLKARLNKEYYEGEKHVK</sequence>
<gene>
    <name evidence="1" type="ORF">S03H2_48677</name>
</gene>
<comment type="caution">
    <text evidence="1">The sequence shown here is derived from an EMBL/GenBank/DDBJ whole genome shotgun (WGS) entry which is preliminary data.</text>
</comment>
<reference evidence="1" key="1">
    <citation type="journal article" date="2014" name="Front. Microbiol.">
        <title>High frequency of phylogenetically diverse reductive dehalogenase-homologous genes in deep subseafloor sedimentary metagenomes.</title>
        <authorList>
            <person name="Kawai M."/>
            <person name="Futagami T."/>
            <person name="Toyoda A."/>
            <person name="Takaki Y."/>
            <person name="Nishi S."/>
            <person name="Hori S."/>
            <person name="Arai W."/>
            <person name="Tsubouchi T."/>
            <person name="Morono Y."/>
            <person name="Uchiyama I."/>
            <person name="Ito T."/>
            <person name="Fujiyama A."/>
            <person name="Inagaki F."/>
            <person name="Takami H."/>
        </authorList>
    </citation>
    <scope>NUCLEOTIDE SEQUENCE</scope>
    <source>
        <strain evidence="1">Expedition CK06-06</strain>
    </source>
</reference>
<accession>X1IJK0</accession>